<gene>
    <name evidence="1" type="ORF">CU098_003748</name>
</gene>
<proteinExistence type="predicted"/>
<organism evidence="1 2">
    <name type="scientific">Rhizopus stolonifer</name>
    <name type="common">Rhizopus nigricans</name>
    <dbReference type="NCBI Taxonomy" id="4846"/>
    <lineage>
        <taxon>Eukaryota</taxon>
        <taxon>Fungi</taxon>
        <taxon>Fungi incertae sedis</taxon>
        <taxon>Mucoromycota</taxon>
        <taxon>Mucoromycotina</taxon>
        <taxon>Mucoromycetes</taxon>
        <taxon>Mucorales</taxon>
        <taxon>Mucorineae</taxon>
        <taxon>Rhizopodaceae</taxon>
        <taxon>Rhizopus</taxon>
    </lineage>
</organism>
<accession>A0A367ISH3</accession>
<dbReference type="Proteomes" id="UP000253551">
    <property type="component" value="Unassembled WGS sequence"/>
</dbReference>
<dbReference type="EMBL" id="PJQM01005924">
    <property type="protein sequence ID" value="RCH80579.1"/>
    <property type="molecule type" value="Genomic_DNA"/>
</dbReference>
<comment type="caution">
    <text evidence="1">The sequence shown here is derived from an EMBL/GenBank/DDBJ whole genome shotgun (WGS) entry which is preliminary data.</text>
</comment>
<evidence type="ECO:0000313" key="1">
    <source>
        <dbReference type="EMBL" id="RCH80579.1"/>
    </source>
</evidence>
<keyword evidence="2" id="KW-1185">Reference proteome</keyword>
<protein>
    <submittedName>
        <fullName evidence="1">Uncharacterized protein</fullName>
    </submittedName>
</protein>
<name>A0A367ISH3_RHIST</name>
<dbReference type="STRING" id="4846.A0A367ISH3"/>
<evidence type="ECO:0000313" key="2">
    <source>
        <dbReference type="Proteomes" id="UP000253551"/>
    </source>
</evidence>
<reference evidence="1 2" key="1">
    <citation type="journal article" date="2018" name="G3 (Bethesda)">
        <title>Phylogenetic and Phylogenomic Definition of Rhizopus Species.</title>
        <authorList>
            <person name="Gryganskyi A.P."/>
            <person name="Golan J."/>
            <person name="Dolatabadi S."/>
            <person name="Mondo S."/>
            <person name="Robb S."/>
            <person name="Idnurm A."/>
            <person name="Muszewska A."/>
            <person name="Steczkiewicz K."/>
            <person name="Masonjones S."/>
            <person name="Liao H.L."/>
            <person name="Gajdeczka M.T."/>
            <person name="Anike F."/>
            <person name="Vuek A."/>
            <person name="Anishchenko I.M."/>
            <person name="Voigt K."/>
            <person name="de Hoog G.S."/>
            <person name="Smith M.E."/>
            <person name="Heitman J."/>
            <person name="Vilgalys R."/>
            <person name="Stajich J.E."/>
        </authorList>
    </citation>
    <scope>NUCLEOTIDE SEQUENCE [LARGE SCALE GENOMIC DNA]</scope>
    <source>
        <strain evidence="1 2">LSU 92-RS-03</strain>
    </source>
</reference>
<dbReference type="AlphaFoldDB" id="A0A367ISH3"/>
<sequence>IVTGSKDVIFGSFIDLEENNTMCNSYGLVFEYNMLVLPGCNTIQLSLVKSKSRITEKSTTMTDSSETRSRKAIQQAKVDALLGSIQKLKVRRNEFFLKNNIRYYKRNGSKKRKLSIDIETEYKQYQRLRT</sequence>
<feature type="non-terminal residue" evidence="1">
    <location>
        <position position="1"/>
    </location>
</feature>